<comment type="caution">
    <text evidence="2">The sequence shown here is derived from an EMBL/GenBank/DDBJ whole genome shotgun (WGS) entry which is preliminary data.</text>
</comment>
<dbReference type="GO" id="GO:0016020">
    <property type="term" value="C:membrane"/>
    <property type="evidence" value="ECO:0007669"/>
    <property type="project" value="TreeGrafter"/>
</dbReference>
<dbReference type="PANTHER" id="PTHR12894">
    <property type="entry name" value="CNH DOMAIN CONTAINING"/>
    <property type="match status" value="1"/>
</dbReference>
<dbReference type="GO" id="GO:0034058">
    <property type="term" value="P:endosomal vesicle fusion"/>
    <property type="evidence" value="ECO:0007669"/>
    <property type="project" value="TreeGrafter"/>
</dbReference>
<evidence type="ECO:0000256" key="1">
    <source>
        <dbReference type="SAM" id="MobiDB-lite"/>
    </source>
</evidence>
<protein>
    <submittedName>
        <fullName evidence="2">Uncharacterized protein</fullName>
    </submittedName>
</protein>
<sequence length="216" mass="24552">MHREALKLLNDLAEKPESFAVPPRESQEVRVLEERTDNVAKGKWDERDHSEAREKLLNVLRNTTAYNPDRMLQRLPIDGLYEERAYLLGRMGQHRVALTLYAHKLHELKAPVREYDRSLRSLAHAKAFIGARPTPQQQQSTRGVVSKNIAEIEGAEESKFSFSSAESAAESSRSDTEDLVEGPTSSEELMLDDALRLLSRRSRRCQLVSISPIFTP</sequence>
<dbReference type="InterPro" id="IPR032914">
    <property type="entry name" value="Vam6/VPS39/TRAP1"/>
</dbReference>
<dbReference type="Proteomes" id="UP000077202">
    <property type="component" value="Unassembled WGS sequence"/>
</dbReference>
<dbReference type="EMBL" id="LVLJ01002098">
    <property type="protein sequence ID" value="OAE26806.1"/>
    <property type="molecule type" value="Genomic_DNA"/>
</dbReference>
<gene>
    <name evidence="2" type="ORF">AXG93_215s1020</name>
</gene>
<evidence type="ECO:0000313" key="3">
    <source>
        <dbReference type="Proteomes" id="UP000077202"/>
    </source>
</evidence>
<reference evidence="2" key="1">
    <citation type="submission" date="2016-03" db="EMBL/GenBank/DDBJ databases">
        <title>Mechanisms controlling the formation of the plant cell surface in tip-growing cells are functionally conserved among land plants.</title>
        <authorList>
            <person name="Honkanen S."/>
            <person name="Jones V.A."/>
            <person name="Morieri G."/>
            <person name="Champion C."/>
            <person name="Hetherington A.J."/>
            <person name="Kelly S."/>
            <person name="Saint-Marcoux D."/>
            <person name="Proust H."/>
            <person name="Prescott H."/>
            <person name="Dolan L."/>
        </authorList>
    </citation>
    <scope>NUCLEOTIDE SEQUENCE [LARGE SCALE GENOMIC DNA]</scope>
    <source>
        <tissue evidence="2">Whole gametophyte</tissue>
    </source>
</reference>
<dbReference type="GO" id="GO:0006914">
    <property type="term" value="P:autophagy"/>
    <property type="evidence" value="ECO:0007669"/>
    <property type="project" value="TreeGrafter"/>
</dbReference>
<dbReference type="AlphaFoldDB" id="A0A176W3R4"/>
<feature type="region of interest" description="Disordered" evidence="1">
    <location>
        <begin position="158"/>
        <end position="187"/>
    </location>
</feature>
<dbReference type="PANTHER" id="PTHR12894:SF27">
    <property type="entry name" value="TRANSFORMING GROWTH FACTOR-BETA RECEPTOR-ASSOCIATED PROTEIN 1"/>
    <property type="match status" value="1"/>
</dbReference>
<keyword evidence="3" id="KW-1185">Reference proteome</keyword>
<evidence type="ECO:0000313" key="2">
    <source>
        <dbReference type="EMBL" id="OAE26806.1"/>
    </source>
</evidence>
<dbReference type="GO" id="GO:0005737">
    <property type="term" value="C:cytoplasm"/>
    <property type="evidence" value="ECO:0007669"/>
    <property type="project" value="TreeGrafter"/>
</dbReference>
<feature type="compositionally biased region" description="Low complexity" evidence="1">
    <location>
        <begin position="160"/>
        <end position="171"/>
    </location>
</feature>
<organism evidence="2 3">
    <name type="scientific">Marchantia polymorpha subsp. ruderalis</name>
    <dbReference type="NCBI Taxonomy" id="1480154"/>
    <lineage>
        <taxon>Eukaryota</taxon>
        <taxon>Viridiplantae</taxon>
        <taxon>Streptophyta</taxon>
        <taxon>Embryophyta</taxon>
        <taxon>Marchantiophyta</taxon>
        <taxon>Marchantiopsida</taxon>
        <taxon>Marchantiidae</taxon>
        <taxon>Marchantiales</taxon>
        <taxon>Marchantiaceae</taxon>
        <taxon>Marchantia</taxon>
    </lineage>
</organism>
<accession>A0A176W3R4</accession>
<name>A0A176W3R4_MARPO</name>
<proteinExistence type="predicted"/>